<sequence>MTMRYSIVNQLEGITLAFSSFYQLGDTRNIDSVSWAYAVQREKEFFLSSEGSYDYRVFQSPIQKAPIDPRVNVSRLNLCPIKVNRLFVKATAFSSIVHVGNVSLVSMDARVKHIRQLEDAEGGTGQTQSEEIEESN</sequence>
<comment type="caution">
    <text evidence="1">The sequence shown here is derived from an EMBL/GenBank/DDBJ whole genome shotgun (WGS) entry which is preliminary data.</text>
</comment>
<organism evidence="1 2">
    <name type="scientific">Rossellomorea marisflavi</name>
    <dbReference type="NCBI Taxonomy" id="189381"/>
    <lineage>
        <taxon>Bacteria</taxon>
        <taxon>Bacillati</taxon>
        <taxon>Bacillota</taxon>
        <taxon>Bacilli</taxon>
        <taxon>Bacillales</taxon>
        <taxon>Bacillaceae</taxon>
        <taxon>Rossellomorea</taxon>
    </lineage>
</organism>
<evidence type="ECO:0000313" key="1">
    <source>
        <dbReference type="EMBL" id="TYS54203.1"/>
    </source>
</evidence>
<gene>
    <name evidence="1" type="ORF">FZC83_13395</name>
</gene>
<dbReference type="Pfam" id="PF10970">
    <property type="entry name" value="GerPE"/>
    <property type="match status" value="1"/>
</dbReference>
<dbReference type="InterPro" id="IPR024496">
    <property type="entry name" value="Spore_germ_GerPE"/>
</dbReference>
<dbReference type="EMBL" id="VTEQ01000003">
    <property type="protein sequence ID" value="TYS54203.1"/>
    <property type="molecule type" value="Genomic_DNA"/>
</dbReference>
<evidence type="ECO:0000313" key="2">
    <source>
        <dbReference type="Proteomes" id="UP000322997"/>
    </source>
</evidence>
<dbReference type="AlphaFoldDB" id="A0A5D4RS59"/>
<protein>
    <submittedName>
        <fullName evidence="1">Spore germination protein GerPE</fullName>
    </submittedName>
</protein>
<proteinExistence type="predicted"/>
<dbReference type="Proteomes" id="UP000322997">
    <property type="component" value="Unassembled WGS sequence"/>
</dbReference>
<reference evidence="1 2" key="1">
    <citation type="submission" date="2019-08" db="EMBL/GenBank/DDBJ databases">
        <title>Bacillus genomes from the desert of Cuatro Cienegas, Coahuila.</title>
        <authorList>
            <person name="Olmedo-Alvarez G."/>
        </authorList>
    </citation>
    <scope>NUCLEOTIDE SEQUENCE [LARGE SCALE GENOMIC DNA]</scope>
    <source>
        <strain evidence="1 2">CH108_3D</strain>
    </source>
</reference>
<name>A0A5D4RS59_9BACI</name>
<accession>A0A5D4RS59</accession>